<evidence type="ECO:0000256" key="2">
    <source>
        <dbReference type="ARBA" id="ARBA00022801"/>
    </source>
</evidence>
<dbReference type="Pfam" id="PF00293">
    <property type="entry name" value="NUDIX"/>
    <property type="match status" value="1"/>
</dbReference>
<dbReference type="Proteomes" id="UP000177954">
    <property type="component" value="Unassembled WGS sequence"/>
</dbReference>
<evidence type="ECO:0000256" key="1">
    <source>
        <dbReference type="ARBA" id="ARBA00001946"/>
    </source>
</evidence>
<name>A0A1G2GZL1_9BACT</name>
<evidence type="ECO:0000259" key="3">
    <source>
        <dbReference type="PROSITE" id="PS51462"/>
    </source>
</evidence>
<keyword evidence="2" id="KW-0378">Hydrolase</keyword>
<dbReference type="InterPro" id="IPR015797">
    <property type="entry name" value="NUDIX_hydrolase-like_dom_sf"/>
</dbReference>
<gene>
    <name evidence="4" type="ORF">A3J04_00785</name>
</gene>
<protein>
    <recommendedName>
        <fullName evidence="3">Nudix hydrolase domain-containing protein</fullName>
    </recommendedName>
</protein>
<proteinExistence type="predicted"/>
<dbReference type="STRING" id="1802129.A3J04_00785"/>
<dbReference type="EMBL" id="MHNZ01000030">
    <property type="protein sequence ID" value="OGZ55643.1"/>
    <property type="molecule type" value="Genomic_DNA"/>
</dbReference>
<evidence type="ECO:0000313" key="4">
    <source>
        <dbReference type="EMBL" id="OGZ55643.1"/>
    </source>
</evidence>
<evidence type="ECO:0000313" key="5">
    <source>
        <dbReference type="Proteomes" id="UP000177954"/>
    </source>
</evidence>
<dbReference type="Gene3D" id="3.90.79.10">
    <property type="entry name" value="Nucleoside Triphosphate Pyrophosphohydrolase"/>
    <property type="match status" value="1"/>
</dbReference>
<dbReference type="InterPro" id="IPR000086">
    <property type="entry name" value="NUDIX_hydrolase_dom"/>
</dbReference>
<comment type="caution">
    <text evidence="4">The sequence shown here is derived from an EMBL/GenBank/DDBJ whole genome shotgun (WGS) entry which is preliminary data.</text>
</comment>
<organism evidence="4 5">
    <name type="scientific">Candidatus Ryanbacteria bacterium RIFCSPLOWO2_02_FULL_47_14</name>
    <dbReference type="NCBI Taxonomy" id="1802129"/>
    <lineage>
        <taxon>Bacteria</taxon>
        <taxon>Candidatus Ryaniibacteriota</taxon>
    </lineage>
</organism>
<accession>A0A1G2GZL1</accession>
<dbReference type="GO" id="GO:0016787">
    <property type="term" value="F:hydrolase activity"/>
    <property type="evidence" value="ECO:0007669"/>
    <property type="project" value="UniProtKB-KW"/>
</dbReference>
<dbReference type="PANTHER" id="PTHR43046">
    <property type="entry name" value="GDP-MANNOSE MANNOSYL HYDROLASE"/>
    <property type="match status" value="1"/>
</dbReference>
<comment type="cofactor">
    <cofactor evidence="1">
        <name>Mg(2+)</name>
        <dbReference type="ChEBI" id="CHEBI:18420"/>
    </cofactor>
</comment>
<dbReference type="PROSITE" id="PS51462">
    <property type="entry name" value="NUDIX"/>
    <property type="match status" value="1"/>
</dbReference>
<sequence length="147" mass="16794">MDLKRGVDYIGVCCVFYCHDGKGKLLMHKRSEKCRDEKGRWDAGSGSMEFGETFDDAVRREIREEYCADVIDLHHAGVSSVVRERNGMKTHWIAVVFAAKVAPEQVRLGDPEYMDEIGWFAPSELPSPLHSKFFDHLELVKKVVDFS</sequence>
<feature type="domain" description="Nudix hydrolase" evidence="3">
    <location>
        <begin position="8"/>
        <end position="142"/>
    </location>
</feature>
<reference evidence="4 5" key="1">
    <citation type="journal article" date="2016" name="Nat. Commun.">
        <title>Thousands of microbial genomes shed light on interconnected biogeochemical processes in an aquifer system.</title>
        <authorList>
            <person name="Anantharaman K."/>
            <person name="Brown C.T."/>
            <person name="Hug L.A."/>
            <person name="Sharon I."/>
            <person name="Castelle C.J."/>
            <person name="Probst A.J."/>
            <person name="Thomas B.C."/>
            <person name="Singh A."/>
            <person name="Wilkins M.J."/>
            <person name="Karaoz U."/>
            <person name="Brodie E.L."/>
            <person name="Williams K.H."/>
            <person name="Hubbard S.S."/>
            <person name="Banfield J.F."/>
        </authorList>
    </citation>
    <scope>NUCLEOTIDE SEQUENCE [LARGE SCALE GENOMIC DNA]</scope>
</reference>
<dbReference type="SUPFAM" id="SSF55811">
    <property type="entry name" value="Nudix"/>
    <property type="match status" value="1"/>
</dbReference>
<dbReference type="AlphaFoldDB" id="A0A1G2GZL1"/>
<dbReference type="PANTHER" id="PTHR43046:SF2">
    <property type="entry name" value="8-OXO-DGTP DIPHOSPHATASE-RELATED"/>
    <property type="match status" value="1"/>
</dbReference>